<keyword evidence="2 9" id="KW-0813">Transport</keyword>
<dbReference type="EMBL" id="VAFM01000001">
    <property type="protein sequence ID" value="TKW61527.1"/>
    <property type="molecule type" value="Genomic_DNA"/>
</dbReference>
<name>A0A6N4RCS5_BLAVI</name>
<keyword evidence="5 9" id="KW-0653">Protein transport</keyword>
<dbReference type="InterPro" id="IPR038379">
    <property type="entry name" value="SecE_sf"/>
</dbReference>
<comment type="function">
    <text evidence="9">Essential subunit of the Sec protein translocation channel SecYEG. Clamps together the 2 halves of SecY. May contact the channel plug during translocation.</text>
</comment>
<protein>
    <recommendedName>
        <fullName evidence="9">Protein translocase subunit SecE</fullName>
    </recommendedName>
</protein>
<dbReference type="Pfam" id="PF00584">
    <property type="entry name" value="SecE"/>
    <property type="match status" value="1"/>
</dbReference>
<proteinExistence type="inferred from homology"/>
<dbReference type="GO" id="GO:0065002">
    <property type="term" value="P:intracellular protein transmembrane transport"/>
    <property type="evidence" value="ECO:0007669"/>
    <property type="project" value="UniProtKB-UniRule"/>
</dbReference>
<reference evidence="10 11" key="1">
    <citation type="journal article" date="2017" name="Nat. Commun.">
        <title>In situ click chemistry generation of cyclooxygenase-2 inhibitors.</title>
        <authorList>
            <person name="Bhardwaj A."/>
            <person name="Kaur J."/>
            <person name="Wuest M."/>
            <person name="Wuest F."/>
        </authorList>
    </citation>
    <scope>NUCLEOTIDE SEQUENCE [LARGE SCALE GENOMIC DNA]</scope>
    <source>
        <strain evidence="10">S2_018_000_R2_106</strain>
    </source>
</reference>
<dbReference type="GO" id="GO:0005886">
    <property type="term" value="C:plasma membrane"/>
    <property type="evidence" value="ECO:0007669"/>
    <property type="project" value="UniProtKB-SubCell"/>
</dbReference>
<keyword evidence="4 9" id="KW-0812">Transmembrane</keyword>
<accession>A0A6N4RCS5</accession>
<dbReference type="InterPro" id="IPR005807">
    <property type="entry name" value="SecE_bac"/>
</dbReference>
<comment type="caution">
    <text evidence="10">The sequence shown here is derived from an EMBL/GenBank/DDBJ whole genome shotgun (WGS) entry which is preliminary data.</text>
</comment>
<evidence type="ECO:0000256" key="9">
    <source>
        <dbReference type="HAMAP-Rule" id="MF_00422"/>
    </source>
</evidence>
<dbReference type="PANTHER" id="PTHR33910">
    <property type="entry name" value="PROTEIN TRANSLOCASE SUBUNIT SECE"/>
    <property type="match status" value="1"/>
</dbReference>
<dbReference type="GO" id="GO:0043952">
    <property type="term" value="P:protein transport by the Sec complex"/>
    <property type="evidence" value="ECO:0007669"/>
    <property type="project" value="UniProtKB-UniRule"/>
</dbReference>
<dbReference type="PROSITE" id="PS01067">
    <property type="entry name" value="SECE_SEC61G"/>
    <property type="match status" value="1"/>
</dbReference>
<dbReference type="HAMAP" id="MF_00422">
    <property type="entry name" value="SecE"/>
    <property type="match status" value="1"/>
</dbReference>
<dbReference type="Proteomes" id="UP000320948">
    <property type="component" value="Unassembled WGS sequence"/>
</dbReference>
<dbReference type="PANTHER" id="PTHR33910:SF1">
    <property type="entry name" value="PROTEIN TRANSLOCASE SUBUNIT SECE"/>
    <property type="match status" value="1"/>
</dbReference>
<dbReference type="AlphaFoldDB" id="A0A6N4RCS5"/>
<evidence type="ECO:0000256" key="2">
    <source>
        <dbReference type="ARBA" id="ARBA00022448"/>
    </source>
</evidence>
<comment type="similarity">
    <text evidence="9">Belongs to the SecE/SEC61-gamma family.</text>
</comment>
<evidence type="ECO:0000256" key="5">
    <source>
        <dbReference type="ARBA" id="ARBA00022927"/>
    </source>
</evidence>
<evidence type="ECO:0000313" key="11">
    <source>
        <dbReference type="Proteomes" id="UP000320948"/>
    </source>
</evidence>
<evidence type="ECO:0000256" key="6">
    <source>
        <dbReference type="ARBA" id="ARBA00022989"/>
    </source>
</evidence>
<dbReference type="GO" id="GO:0006605">
    <property type="term" value="P:protein targeting"/>
    <property type="evidence" value="ECO:0007669"/>
    <property type="project" value="UniProtKB-UniRule"/>
</dbReference>
<dbReference type="NCBIfam" id="TIGR00964">
    <property type="entry name" value="secE_bact"/>
    <property type="match status" value="1"/>
</dbReference>
<evidence type="ECO:0000256" key="4">
    <source>
        <dbReference type="ARBA" id="ARBA00022692"/>
    </source>
</evidence>
<dbReference type="GO" id="GO:0008320">
    <property type="term" value="F:protein transmembrane transporter activity"/>
    <property type="evidence" value="ECO:0007669"/>
    <property type="project" value="UniProtKB-UniRule"/>
</dbReference>
<organism evidence="10 11">
    <name type="scientific">Blastochloris viridis</name>
    <name type="common">Rhodopseudomonas viridis</name>
    <dbReference type="NCBI Taxonomy" id="1079"/>
    <lineage>
        <taxon>Bacteria</taxon>
        <taxon>Pseudomonadati</taxon>
        <taxon>Pseudomonadota</taxon>
        <taxon>Alphaproteobacteria</taxon>
        <taxon>Hyphomicrobiales</taxon>
        <taxon>Blastochloridaceae</taxon>
        <taxon>Blastochloris</taxon>
    </lineage>
</organism>
<comment type="subcellular location">
    <subcellularLocation>
        <location evidence="9">Cell membrane</location>
        <topology evidence="9">Single-pass membrane protein</topology>
    </subcellularLocation>
    <subcellularLocation>
        <location evidence="1">Membrane</location>
    </subcellularLocation>
</comment>
<sequence>MSKASQLIRFGREVRAEISRVTWPSWPETQRLTLMVVLLATLIGIYLALVDTAIGAALAVIFGIKF</sequence>
<keyword evidence="8 9" id="KW-0472">Membrane</keyword>
<comment type="subunit">
    <text evidence="9">Component of the Sec protein translocase complex. Heterotrimer consisting of SecY, SecE and SecG subunits. The heterotrimers can form oligomers, although 1 heterotrimer is thought to be able to translocate proteins. Interacts with the ribosome. Interacts with SecDF, and other proteins may be involved. Interacts with SecA.</text>
</comment>
<evidence type="ECO:0000256" key="1">
    <source>
        <dbReference type="ARBA" id="ARBA00004370"/>
    </source>
</evidence>
<dbReference type="GO" id="GO:0009306">
    <property type="term" value="P:protein secretion"/>
    <property type="evidence" value="ECO:0007669"/>
    <property type="project" value="UniProtKB-UniRule"/>
</dbReference>
<gene>
    <name evidence="9 10" type="primary">secE</name>
    <name evidence="10" type="ORF">DI628_02580</name>
</gene>
<keyword evidence="6 9" id="KW-1133">Transmembrane helix</keyword>
<feature type="transmembrane region" description="Helical" evidence="9">
    <location>
        <begin position="32"/>
        <end position="64"/>
    </location>
</feature>
<dbReference type="Gene3D" id="1.20.5.1030">
    <property type="entry name" value="Preprotein translocase secy subunit"/>
    <property type="match status" value="1"/>
</dbReference>
<evidence type="ECO:0000256" key="8">
    <source>
        <dbReference type="ARBA" id="ARBA00023136"/>
    </source>
</evidence>
<evidence type="ECO:0000256" key="7">
    <source>
        <dbReference type="ARBA" id="ARBA00023010"/>
    </source>
</evidence>
<evidence type="ECO:0000313" key="10">
    <source>
        <dbReference type="EMBL" id="TKW61527.1"/>
    </source>
</evidence>
<dbReference type="InterPro" id="IPR001901">
    <property type="entry name" value="Translocase_SecE/Sec61-g"/>
</dbReference>
<evidence type="ECO:0000256" key="3">
    <source>
        <dbReference type="ARBA" id="ARBA00022475"/>
    </source>
</evidence>
<keyword evidence="3 9" id="KW-1003">Cell membrane</keyword>
<keyword evidence="7 9" id="KW-0811">Translocation</keyword>